<feature type="transmembrane region" description="Helical" evidence="12">
    <location>
        <begin position="152"/>
        <end position="174"/>
    </location>
</feature>
<dbReference type="EMBL" id="CP147247">
    <property type="protein sequence ID" value="WYJ88966.1"/>
    <property type="molecule type" value="Genomic_DNA"/>
</dbReference>
<accession>A0A242KCM2</accession>
<evidence type="ECO:0000256" key="10">
    <source>
        <dbReference type="ARBA" id="ARBA00023136"/>
    </source>
</evidence>
<evidence type="ECO:0000313" key="17">
    <source>
        <dbReference type="Proteomes" id="UP000195141"/>
    </source>
</evidence>
<dbReference type="FunFam" id="3.30.1360.60:FF:000001">
    <property type="entry name" value="PTS system glucose-specific IIBC component PtsG"/>
    <property type="match status" value="1"/>
</dbReference>
<sequence length="468" mass="49987">MQEKQAQQIADRTLEAIGGKENIATAFHCVTRLRFILKDDSKVELEKIKSIPGTLGFQKTGDQYQVIIGPEVGVVFNKLKLESELDSGDADTKSDHSPKKKMTLKSIGSGILDALVGSITPALPAIICAGMIKMVLMLLGPSLIGVLSLESGTYQVLNFVGDAGFYFLPVFLGYTSAKKFKANPLLGMLMGSILISPAFVESVTAGTALSVYGLPITPVNYASTVIPIILIVWVMSYVEVFFDNYIPSSFKMIFVPVLTVLVMVPLALVVLGPLGSILGNYISAFLLWTHQVFGPFGIGLIAAVFALLIVTGMHHAINMAVLVTLTANGYDEVVFVAVAPVVVSIAATALAFGLKAKQTANRSLGLSSFVLQVVGGVAEPTLYGVMIPYIKPFAAQAIGAFCGAVYMGFMHVKAYALTGSNIFILAGFIHEDSANFINAIIGCSIAFVVTFALVWVLGFKEKEQETFE</sequence>
<dbReference type="PROSITE" id="PS01035">
    <property type="entry name" value="PTS_EIIB_TYPE_1_CYS"/>
    <property type="match status" value="1"/>
</dbReference>
<keyword evidence="2" id="KW-0813">Transport</keyword>
<feature type="transmembrane region" description="Helical" evidence="12">
    <location>
        <begin position="221"/>
        <end position="241"/>
    </location>
</feature>
<reference evidence="15" key="1">
    <citation type="submission" date="2017-05" db="EMBL/GenBank/DDBJ databases">
        <title>The Genome Sequence of Enterococcus sp. 9E7_DIV0242.</title>
        <authorList>
            <consortium name="The Broad Institute Genomics Platform"/>
            <consortium name="The Broad Institute Genomic Center for Infectious Diseases"/>
            <person name="Earl A."/>
            <person name="Manson A."/>
            <person name="Schwartman J."/>
            <person name="Gilmore M."/>
            <person name="Abouelleil A."/>
            <person name="Cao P."/>
            <person name="Chapman S."/>
            <person name="Cusick C."/>
            <person name="Shea T."/>
            <person name="Young S."/>
            <person name="Neafsey D."/>
            <person name="Nusbaum C."/>
            <person name="Birren B."/>
        </authorList>
    </citation>
    <scope>NUCLEOTIDE SEQUENCE [LARGE SCALE GENOMIC DNA]</scope>
    <source>
        <strain evidence="15">9E7_DIV0242</strain>
    </source>
</reference>
<dbReference type="InterPro" id="IPR001996">
    <property type="entry name" value="PTS_IIB_1"/>
</dbReference>
<feature type="transmembrane region" description="Helical" evidence="12">
    <location>
        <begin position="110"/>
        <end position="132"/>
    </location>
</feature>
<evidence type="ECO:0000256" key="4">
    <source>
        <dbReference type="ARBA" id="ARBA00022597"/>
    </source>
</evidence>
<evidence type="ECO:0000313" key="15">
    <source>
        <dbReference type="EMBL" id="OTP18902.1"/>
    </source>
</evidence>
<dbReference type="InterPro" id="IPR003352">
    <property type="entry name" value="PTS_EIIC"/>
</dbReference>
<evidence type="ECO:0000256" key="7">
    <source>
        <dbReference type="ARBA" id="ARBA00022692"/>
    </source>
</evidence>
<dbReference type="InterPro" id="IPR018113">
    <property type="entry name" value="PTrfase_EIIB_Cys"/>
</dbReference>
<feature type="transmembrane region" description="Helical" evidence="12">
    <location>
        <begin position="397"/>
        <end position="416"/>
    </location>
</feature>
<gene>
    <name evidence="16" type="ORF">A5888_000685</name>
    <name evidence="15" type="ORF">A5888_000716</name>
</gene>
<evidence type="ECO:0008006" key="18">
    <source>
        <dbReference type="Google" id="ProtNLM"/>
    </source>
</evidence>
<keyword evidence="5" id="KW-0808">Transferase</keyword>
<evidence type="ECO:0000256" key="12">
    <source>
        <dbReference type="SAM" id="Phobius"/>
    </source>
</evidence>
<evidence type="ECO:0000256" key="11">
    <source>
        <dbReference type="PROSITE-ProRule" id="PRU00421"/>
    </source>
</evidence>
<dbReference type="GO" id="GO:0016301">
    <property type="term" value="F:kinase activity"/>
    <property type="evidence" value="ECO:0007669"/>
    <property type="project" value="UniProtKB-KW"/>
</dbReference>
<evidence type="ECO:0000259" key="13">
    <source>
        <dbReference type="PROSITE" id="PS51098"/>
    </source>
</evidence>
<feature type="transmembrane region" description="Helical" evidence="12">
    <location>
        <begin position="292"/>
        <end position="312"/>
    </location>
</feature>
<evidence type="ECO:0000313" key="16">
    <source>
        <dbReference type="EMBL" id="WYJ88966.1"/>
    </source>
</evidence>
<feature type="domain" description="PTS EIIB type-1" evidence="13">
    <location>
        <begin position="7"/>
        <end position="89"/>
    </location>
</feature>
<evidence type="ECO:0000256" key="2">
    <source>
        <dbReference type="ARBA" id="ARBA00022448"/>
    </source>
</evidence>
<dbReference type="InterPro" id="IPR013013">
    <property type="entry name" value="PTS_EIIC_1"/>
</dbReference>
<dbReference type="PROSITE" id="PS51103">
    <property type="entry name" value="PTS_EIIC_TYPE_1"/>
    <property type="match status" value="1"/>
</dbReference>
<evidence type="ECO:0000256" key="1">
    <source>
        <dbReference type="ARBA" id="ARBA00004651"/>
    </source>
</evidence>
<feature type="transmembrane region" description="Helical" evidence="12">
    <location>
        <begin position="436"/>
        <end position="459"/>
    </location>
</feature>
<dbReference type="Proteomes" id="UP000195141">
    <property type="component" value="Chromosome"/>
</dbReference>
<dbReference type="PROSITE" id="PS51098">
    <property type="entry name" value="PTS_EIIB_TYPE_1"/>
    <property type="match status" value="1"/>
</dbReference>
<evidence type="ECO:0000256" key="6">
    <source>
        <dbReference type="ARBA" id="ARBA00022683"/>
    </source>
</evidence>
<dbReference type="GO" id="GO:0090589">
    <property type="term" value="F:protein-phosphocysteine-trehalose phosphotransferase system transporter activity"/>
    <property type="evidence" value="ECO:0007669"/>
    <property type="project" value="TreeGrafter"/>
</dbReference>
<keyword evidence="10 12" id="KW-0472">Membrane</keyword>
<dbReference type="GO" id="GO:0005886">
    <property type="term" value="C:plasma membrane"/>
    <property type="evidence" value="ECO:0007669"/>
    <property type="project" value="UniProtKB-SubCell"/>
</dbReference>
<evidence type="ECO:0000259" key="14">
    <source>
        <dbReference type="PROSITE" id="PS51103"/>
    </source>
</evidence>
<dbReference type="GO" id="GO:0015771">
    <property type="term" value="P:trehalose transport"/>
    <property type="evidence" value="ECO:0007669"/>
    <property type="project" value="TreeGrafter"/>
</dbReference>
<dbReference type="InterPro" id="IPR050558">
    <property type="entry name" value="PTS_Sugar-Specific_Components"/>
</dbReference>
<keyword evidence="3" id="KW-1003">Cell membrane</keyword>
<dbReference type="Gene3D" id="3.30.1360.60">
    <property type="entry name" value="Glucose permease domain IIB"/>
    <property type="match status" value="1"/>
</dbReference>
<feature type="domain" description="PTS EIIC type-1" evidence="14">
    <location>
        <begin position="113"/>
        <end position="468"/>
    </location>
</feature>
<proteinExistence type="predicted"/>
<evidence type="ECO:0000256" key="3">
    <source>
        <dbReference type="ARBA" id="ARBA00022475"/>
    </source>
</evidence>
<feature type="transmembrane region" description="Helical" evidence="12">
    <location>
        <begin position="253"/>
        <end position="272"/>
    </location>
</feature>
<reference evidence="16" key="3">
    <citation type="submission" date="2024-03" db="EMBL/GenBank/DDBJ databases">
        <title>The Genome Sequence of Enterococcus sp. DIV0242b.</title>
        <authorList>
            <consortium name="The Broad Institute Genomics Platform"/>
            <consortium name="The Broad Institute Microbial Omics Core"/>
            <consortium name="The Broad Institute Genomic Center for Infectious Diseases"/>
            <person name="Earl A."/>
            <person name="Manson A."/>
            <person name="Gilmore M."/>
            <person name="Schwartman J."/>
            <person name="Shea T."/>
            <person name="Abouelleil A."/>
            <person name="Cao P."/>
            <person name="Chapman S."/>
            <person name="Cusick C."/>
            <person name="Young S."/>
            <person name="Neafsey D."/>
            <person name="Nusbaum C."/>
            <person name="Birren B."/>
        </authorList>
    </citation>
    <scope>NUCLEOTIDE SEQUENCE</scope>
    <source>
        <strain evidence="16">9E7_DIV0242</strain>
    </source>
</reference>
<evidence type="ECO:0000256" key="9">
    <source>
        <dbReference type="ARBA" id="ARBA00022989"/>
    </source>
</evidence>
<dbReference type="AlphaFoldDB" id="A0A242KCM2"/>
<dbReference type="GO" id="GO:0009401">
    <property type="term" value="P:phosphoenolpyruvate-dependent sugar phosphotransferase system"/>
    <property type="evidence" value="ECO:0007669"/>
    <property type="project" value="UniProtKB-KW"/>
</dbReference>
<dbReference type="PANTHER" id="PTHR30175:SF1">
    <property type="entry name" value="PTS SYSTEM ARBUTIN-, CELLOBIOSE-, AND SALICIN-SPECIFIC EIIBC COMPONENT-RELATED"/>
    <property type="match status" value="1"/>
</dbReference>
<evidence type="ECO:0000256" key="8">
    <source>
        <dbReference type="ARBA" id="ARBA00022777"/>
    </source>
</evidence>
<reference evidence="16" key="2">
    <citation type="submission" date="2017-05" db="EMBL/GenBank/DDBJ databases">
        <authorList>
            <consortium name="The Broad Institute Genomics Platform"/>
            <consortium name="The Broad Institute Genomic Center for Infectious Diseases"/>
            <person name="Earl A."/>
            <person name="Manson A."/>
            <person name="Schwartman J."/>
            <person name="Gilmore M."/>
            <person name="Abouelleil A."/>
            <person name="Cao P."/>
            <person name="Chapman S."/>
            <person name="Cusick C."/>
            <person name="Shea T."/>
            <person name="Young S."/>
            <person name="Neafsey D."/>
            <person name="Nusbaum C."/>
            <person name="Birren B."/>
        </authorList>
    </citation>
    <scope>NUCLEOTIDE SEQUENCE</scope>
    <source>
        <strain evidence="16">9E7_DIV0242</strain>
    </source>
</reference>
<feature type="transmembrane region" description="Helical" evidence="12">
    <location>
        <begin position="186"/>
        <end position="209"/>
    </location>
</feature>
<keyword evidence="17" id="KW-1185">Reference proteome</keyword>
<dbReference type="EMBL" id="NGMM01000001">
    <property type="protein sequence ID" value="OTP18902.1"/>
    <property type="molecule type" value="Genomic_DNA"/>
</dbReference>
<comment type="subcellular location">
    <subcellularLocation>
        <location evidence="1">Cell membrane</location>
        <topology evidence="1">Multi-pass membrane protein</topology>
    </subcellularLocation>
</comment>
<keyword evidence="4" id="KW-0762">Sugar transport</keyword>
<dbReference type="GO" id="GO:0008982">
    <property type="term" value="F:protein-N(PI)-phosphohistidine-sugar phosphotransferase activity"/>
    <property type="evidence" value="ECO:0007669"/>
    <property type="project" value="InterPro"/>
</dbReference>
<feature type="transmembrane region" description="Helical" evidence="12">
    <location>
        <begin position="333"/>
        <end position="354"/>
    </location>
</feature>
<dbReference type="Pfam" id="PF02378">
    <property type="entry name" value="PTS_EIIC"/>
    <property type="match status" value="1"/>
</dbReference>
<evidence type="ECO:0000256" key="5">
    <source>
        <dbReference type="ARBA" id="ARBA00022679"/>
    </source>
</evidence>
<protein>
    <recommendedName>
        <fullName evidence="18">PTS system beta-glucoside-specific IIABC component</fullName>
    </recommendedName>
</protein>
<keyword evidence="8" id="KW-0418">Kinase</keyword>
<dbReference type="OrthoDB" id="9769191at2"/>
<keyword evidence="9 12" id="KW-1133">Transmembrane helix</keyword>
<dbReference type="CDD" id="cd00212">
    <property type="entry name" value="PTS_IIB_glc"/>
    <property type="match status" value="1"/>
</dbReference>
<dbReference type="SUPFAM" id="SSF55604">
    <property type="entry name" value="Glucose permease domain IIB"/>
    <property type="match status" value="1"/>
</dbReference>
<organism evidence="15">
    <name type="scientific">Candidatus Enterococcus clewellii</name>
    <dbReference type="NCBI Taxonomy" id="1834193"/>
    <lineage>
        <taxon>Bacteria</taxon>
        <taxon>Bacillati</taxon>
        <taxon>Bacillota</taxon>
        <taxon>Bacilli</taxon>
        <taxon>Lactobacillales</taxon>
        <taxon>Enterococcaceae</taxon>
        <taxon>Enterococcus</taxon>
    </lineage>
</organism>
<keyword evidence="6" id="KW-0598">Phosphotransferase system</keyword>
<dbReference type="PANTHER" id="PTHR30175">
    <property type="entry name" value="PHOSPHOTRANSFERASE SYSTEM TRANSPORT PROTEIN"/>
    <property type="match status" value="1"/>
</dbReference>
<dbReference type="InterPro" id="IPR036878">
    <property type="entry name" value="Glu_permease_IIB"/>
</dbReference>
<dbReference type="Pfam" id="PF00367">
    <property type="entry name" value="PTS_EIIB"/>
    <property type="match status" value="1"/>
</dbReference>
<keyword evidence="7 12" id="KW-0812">Transmembrane</keyword>
<feature type="active site" description="Phosphocysteine intermediate; for EIIB activity" evidence="11">
    <location>
        <position position="29"/>
    </location>
</feature>
<dbReference type="RefSeq" id="WP_086347832.1">
    <property type="nucleotide sequence ID" value="NZ_CP147247.1"/>
</dbReference>
<name>A0A242KCM2_9ENTE</name>
<feature type="transmembrane region" description="Helical" evidence="12">
    <location>
        <begin position="366"/>
        <end position="385"/>
    </location>
</feature>